<reference evidence="2 3" key="1">
    <citation type="submission" date="2015-05" db="EMBL/GenBank/DDBJ databases">
        <title>Distinctive expansion of gene families associated with plant cell wall degradation and secondary metabolism in the genomes of grapevine trunk pathogens.</title>
        <authorList>
            <person name="Lawrence D.P."/>
            <person name="Travadon R."/>
            <person name="Rolshausen P.E."/>
            <person name="Baumgartner K."/>
        </authorList>
    </citation>
    <scope>NUCLEOTIDE SEQUENCE [LARGE SCALE GENOMIC DNA]</scope>
    <source>
        <strain evidence="2">DA912</strain>
    </source>
</reference>
<evidence type="ECO:0000313" key="2">
    <source>
        <dbReference type="EMBL" id="KKY30014.1"/>
    </source>
</evidence>
<dbReference type="OrthoDB" id="5216065at2759"/>
<proteinExistence type="predicted"/>
<evidence type="ECO:0000313" key="3">
    <source>
        <dbReference type="Proteomes" id="UP000034680"/>
    </source>
</evidence>
<keyword evidence="3" id="KW-1185">Reference proteome</keyword>
<reference evidence="2 3" key="2">
    <citation type="submission" date="2015-05" db="EMBL/GenBank/DDBJ databases">
        <authorList>
            <person name="Morales-Cruz A."/>
            <person name="Amrine K.C."/>
            <person name="Cantu D."/>
        </authorList>
    </citation>
    <scope>NUCLEOTIDE SEQUENCE [LARGE SCALE GENOMIC DNA]</scope>
    <source>
        <strain evidence="2">DA912</strain>
    </source>
</reference>
<organism evidence="2 3">
    <name type="scientific">Diaporthe ampelina</name>
    <dbReference type="NCBI Taxonomy" id="1214573"/>
    <lineage>
        <taxon>Eukaryota</taxon>
        <taxon>Fungi</taxon>
        <taxon>Dikarya</taxon>
        <taxon>Ascomycota</taxon>
        <taxon>Pezizomycotina</taxon>
        <taxon>Sordariomycetes</taxon>
        <taxon>Sordariomycetidae</taxon>
        <taxon>Diaporthales</taxon>
        <taxon>Diaporthaceae</taxon>
        <taxon>Diaporthe</taxon>
    </lineage>
</organism>
<dbReference type="Proteomes" id="UP000034680">
    <property type="component" value="Unassembled WGS sequence"/>
</dbReference>
<feature type="region of interest" description="Disordered" evidence="1">
    <location>
        <begin position="1"/>
        <end position="39"/>
    </location>
</feature>
<comment type="caution">
    <text evidence="2">The sequence shown here is derived from an EMBL/GenBank/DDBJ whole genome shotgun (WGS) entry which is preliminary data.</text>
</comment>
<accession>A0A0G2F709</accession>
<protein>
    <submittedName>
        <fullName evidence="2">Uncharacterized protein</fullName>
    </submittedName>
</protein>
<sequence length="231" mass="26595">MGINNSRRPRAALKDSSKRSSVRNRPPHRPQLNKSQIASKQQAKMSFLSKRSKAPRLKPLRKLFDRRGMAYGRRSILHTVRKDYQLRRKFLSRGIESREGVEEALLELLFQCRNLKDWDSGGDNLVDVFRLIKGRVEWAANCSVDLIMQLFFTLLRARLDCPTRLRKNAGKVALRVDKVILYINGVDHLLTEYEIYKNLALPIRKLPKKAKMPPSAMPGAVFLQAISRSSK</sequence>
<dbReference type="AlphaFoldDB" id="A0A0G2F709"/>
<name>A0A0G2F709_9PEZI</name>
<gene>
    <name evidence="2" type="ORF">UCDDA912_g10060</name>
</gene>
<evidence type="ECO:0000256" key="1">
    <source>
        <dbReference type="SAM" id="MobiDB-lite"/>
    </source>
</evidence>
<dbReference type="EMBL" id="LCUC01000564">
    <property type="protein sequence ID" value="KKY30014.1"/>
    <property type="molecule type" value="Genomic_DNA"/>
</dbReference>